<dbReference type="AlphaFoldDB" id="A0A445AWL4"/>
<name>A0A445AWL4_ARAHY</name>
<comment type="caution">
    <text evidence="1">The sequence shown here is derived from an EMBL/GenBank/DDBJ whole genome shotgun (WGS) entry which is preliminary data.</text>
</comment>
<evidence type="ECO:0000313" key="2">
    <source>
        <dbReference type="Proteomes" id="UP000289738"/>
    </source>
</evidence>
<evidence type="ECO:0000313" key="1">
    <source>
        <dbReference type="EMBL" id="RYR30822.1"/>
    </source>
</evidence>
<sequence length="166" mass="18823">MRIFIQNLQPDPISVRTESISSIFDSDSDKYREYVDRIRSMNTPSSSVEHNFINNKKDFESNYGACGENEDGDGRGEAVVKNIIIPSAVSQSFDVPPFMCSLDLDAMYALKLSEYMNIGVVVLKDGEFRIEMEYSFNNRLLRQLGVTLSLEESITLCMSLSHIHCM</sequence>
<protein>
    <submittedName>
        <fullName evidence="1">Uncharacterized protein</fullName>
    </submittedName>
</protein>
<accession>A0A445AWL4</accession>
<dbReference type="EMBL" id="SDMP01000011">
    <property type="protein sequence ID" value="RYR30822.1"/>
    <property type="molecule type" value="Genomic_DNA"/>
</dbReference>
<gene>
    <name evidence="1" type="ORF">Ahy_B01g055591</name>
</gene>
<reference evidence="1 2" key="1">
    <citation type="submission" date="2019-01" db="EMBL/GenBank/DDBJ databases">
        <title>Sequencing of cultivated peanut Arachis hypogaea provides insights into genome evolution and oil improvement.</title>
        <authorList>
            <person name="Chen X."/>
        </authorList>
    </citation>
    <scope>NUCLEOTIDE SEQUENCE [LARGE SCALE GENOMIC DNA]</scope>
    <source>
        <strain evidence="2">cv. Fuhuasheng</strain>
        <tissue evidence="1">Leaves</tissue>
    </source>
</reference>
<keyword evidence="2" id="KW-1185">Reference proteome</keyword>
<dbReference type="Proteomes" id="UP000289738">
    <property type="component" value="Chromosome B01"/>
</dbReference>
<organism evidence="1 2">
    <name type="scientific">Arachis hypogaea</name>
    <name type="common">Peanut</name>
    <dbReference type="NCBI Taxonomy" id="3818"/>
    <lineage>
        <taxon>Eukaryota</taxon>
        <taxon>Viridiplantae</taxon>
        <taxon>Streptophyta</taxon>
        <taxon>Embryophyta</taxon>
        <taxon>Tracheophyta</taxon>
        <taxon>Spermatophyta</taxon>
        <taxon>Magnoliopsida</taxon>
        <taxon>eudicotyledons</taxon>
        <taxon>Gunneridae</taxon>
        <taxon>Pentapetalae</taxon>
        <taxon>rosids</taxon>
        <taxon>fabids</taxon>
        <taxon>Fabales</taxon>
        <taxon>Fabaceae</taxon>
        <taxon>Papilionoideae</taxon>
        <taxon>50 kb inversion clade</taxon>
        <taxon>dalbergioids sensu lato</taxon>
        <taxon>Dalbergieae</taxon>
        <taxon>Pterocarpus clade</taxon>
        <taxon>Arachis</taxon>
    </lineage>
</organism>
<proteinExistence type="predicted"/>